<evidence type="ECO:0000313" key="6">
    <source>
        <dbReference type="Proteomes" id="UP000238701"/>
    </source>
</evidence>
<keyword evidence="2" id="KW-0238">DNA-binding</keyword>
<dbReference type="InterPro" id="IPR036390">
    <property type="entry name" value="WH_DNA-bd_sf"/>
</dbReference>
<evidence type="ECO:0000256" key="2">
    <source>
        <dbReference type="ARBA" id="ARBA00023125"/>
    </source>
</evidence>
<evidence type="ECO:0000259" key="4">
    <source>
        <dbReference type="PROSITE" id="PS50949"/>
    </source>
</evidence>
<dbReference type="Proteomes" id="UP000238701">
    <property type="component" value="Unassembled WGS sequence"/>
</dbReference>
<keyword evidence="3" id="KW-0804">Transcription</keyword>
<dbReference type="Pfam" id="PF00392">
    <property type="entry name" value="GntR"/>
    <property type="match status" value="1"/>
</dbReference>
<evidence type="ECO:0000256" key="1">
    <source>
        <dbReference type="ARBA" id="ARBA00023015"/>
    </source>
</evidence>
<gene>
    <name evidence="5" type="ORF">SBA1_970005</name>
</gene>
<organism evidence="5 6">
    <name type="scientific">Candidatus Sulfotelmatobacter kueseliae</name>
    <dbReference type="NCBI Taxonomy" id="2042962"/>
    <lineage>
        <taxon>Bacteria</taxon>
        <taxon>Pseudomonadati</taxon>
        <taxon>Acidobacteriota</taxon>
        <taxon>Terriglobia</taxon>
        <taxon>Terriglobales</taxon>
        <taxon>Candidatus Korobacteraceae</taxon>
        <taxon>Candidatus Sulfotelmatobacter</taxon>
    </lineage>
</organism>
<dbReference type="PANTHER" id="PTHR38445">
    <property type="entry name" value="HTH-TYPE TRANSCRIPTIONAL REPRESSOR YTRA"/>
    <property type="match status" value="1"/>
</dbReference>
<evidence type="ECO:0000313" key="5">
    <source>
        <dbReference type="EMBL" id="SPF49968.1"/>
    </source>
</evidence>
<dbReference type="EMBL" id="OMOD01000196">
    <property type="protein sequence ID" value="SPF49968.1"/>
    <property type="molecule type" value="Genomic_DNA"/>
</dbReference>
<dbReference type="InterPro" id="IPR000524">
    <property type="entry name" value="Tscrpt_reg_HTH_GntR"/>
</dbReference>
<dbReference type="GO" id="GO:0003677">
    <property type="term" value="F:DNA binding"/>
    <property type="evidence" value="ECO:0007669"/>
    <property type="project" value="UniProtKB-KW"/>
</dbReference>
<dbReference type="OrthoDB" id="7173258at2"/>
<dbReference type="AlphaFoldDB" id="A0A2U3LDK4"/>
<dbReference type="InterPro" id="IPR036388">
    <property type="entry name" value="WH-like_DNA-bd_sf"/>
</dbReference>
<proteinExistence type="predicted"/>
<dbReference type="Gene3D" id="1.10.10.10">
    <property type="entry name" value="Winged helix-like DNA-binding domain superfamily/Winged helix DNA-binding domain"/>
    <property type="match status" value="1"/>
</dbReference>
<reference evidence="6" key="1">
    <citation type="submission" date="2018-02" db="EMBL/GenBank/DDBJ databases">
        <authorList>
            <person name="Hausmann B."/>
        </authorList>
    </citation>
    <scope>NUCLEOTIDE SEQUENCE [LARGE SCALE GENOMIC DNA]</scope>
    <source>
        <strain evidence="6">Peat soil MAG SbA1</strain>
    </source>
</reference>
<dbReference type="CDD" id="cd07377">
    <property type="entry name" value="WHTH_GntR"/>
    <property type="match status" value="1"/>
</dbReference>
<evidence type="ECO:0000256" key="3">
    <source>
        <dbReference type="ARBA" id="ARBA00023163"/>
    </source>
</evidence>
<dbReference type="PROSITE" id="PS50949">
    <property type="entry name" value="HTH_GNTR"/>
    <property type="match status" value="1"/>
</dbReference>
<protein>
    <submittedName>
        <fullName evidence="5">Transcriptional regulator, GntR family</fullName>
    </submittedName>
</protein>
<keyword evidence="1" id="KW-0805">Transcription regulation</keyword>
<dbReference type="SUPFAM" id="SSF46785">
    <property type="entry name" value="Winged helix' DNA-binding domain"/>
    <property type="match status" value="1"/>
</dbReference>
<feature type="domain" description="HTH gntR-type" evidence="4">
    <location>
        <begin position="11"/>
        <end position="79"/>
    </location>
</feature>
<name>A0A2U3LDK4_9BACT</name>
<sequence>MQLWFARGSDVSIREQLVTQVVLGILSDDLAPGQRLPSTRELARRFHLHPNTISAGYRQLERERWVEFRRGSGVYVRAKKPEMPPSPALALDQMIARLFRSARKLGVSLPAVRSRLRQWLELQPPDHFLLIEPDEELRRILAAEIAQAVSFPVKSCGLDDCPKTPEDGIRVVLPNREATARQLLPAGTELLTLQVSSVPASLAGYLPAPASALVGVASRWPEFLKVARAVLNAAGFHPDSLIFCDAREANWQRGLKQTAAVVCDSLTAAELPPGCRAIPFALLSESSIAELRRYEEFIRQPIETL</sequence>
<dbReference type="PANTHER" id="PTHR38445:SF9">
    <property type="entry name" value="HTH-TYPE TRANSCRIPTIONAL REPRESSOR YTRA"/>
    <property type="match status" value="1"/>
</dbReference>
<dbReference type="GO" id="GO:0003700">
    <property type="term" value="F:DNA-binding transcription factor activity"/>
    <property type="evidence" value="ECO:0007669"/>
    <property type="project" value="InterPro"/>
</dbReference>
<accession>A0A2U3LDK4</accession>
<dbReference type="SMART" id="SM00345">
    <property type="entry name" value="HTH_GNTR"/>
    <property type="match status" value="1"/>
</dbReference>